<dbReference type="GO" id="GO:0016757">
    <property type="term" value="F:glycosyltransferase activity"/>
    <property type="evidence" value="ECO:0007669"/>
    <property type="project" value="InterPro"/>
</dbReference>
<dbReference type="Proteomes" id="UP000195755">
    <property type="component" value="Chromosome"/>
</dbReference>
<dbReference type="PANTHER" id="PTHR12526:SF627">
    <property type="entry name" value="D-RHAMNOSYLTRANSFERASE WBPZ"/>
    <property type="match status" value="1"/>
</dbReference>
<protein>
    <recommendedName>
        <fullName evidence="1">D-inositol 3-phosphate glycosyltransferase</fullName>
    </recommendedName>
</protein>
<dbReference type="KEGG" id="salj:SMD11_3863"/>
<gene>
    <name evidence="5" type="ORF">SMD11_3863</name>
</gene>
<evidence type="ECO:0000256" key="2">
    <source>
        <dbReference type="ARBA" id="ARBA00022679"/>
    </source>
</evidence>
<reference evidence="5 6" key="1">
    <citation type="submission" date="2017-06" db="EMBL/GenBank/DDBJ databases">
        <title>Streptomyces albireticuli Genome sequencing and assembly.</title>
        <authorList>
            <person name="Wang Y."/>
            <person name="Du B."/>
            <person name="Ding Y."/>
            <person name="Liu H."/>
            <person name="Hou Q."/>
            <person name="Liu K."/>
            <person name="Yao L."/>
            <person name="Wang C."/>
        </authorList>
    </citation>
    <scope>NUCLEOTIDE SEQUENCE [LARGE SCALE GENOMIC DNA]</scope>
    <source>
        <strain evidence="5 6">MDJK11</strain>
    </source>
</reference>
<dbReference type="SUPFAM" id="SSF53756">
    <property type="entry name" value="UDP-Glycosyltransferase/glycogen phosphorylase"/>
    <property type="match status" value="1"/>
</dbReference>
<accession>A0A1Z2L5D5</accession>
<dbReference type="PANTHER" id="PTHR12526">
    <property type="entry name" value="GLYCOSYLTRANSFERASE"/>
    <property type="match status" value="1"/>
</dbReference>
<proteinExistence type="predicted"/>
<sequence length="732" mass="78329">MKIALLVHHAYGAGGTVRATTGLANALATRHDVELVSVYRGADAPKLPPHRRVRLIPLIDVREDAPGSENDNELQHQPSAVLTGAEGSPRMFSRLADLRITQYLQATDADVVIATRPGLTGYLARAADDRGTGPDGRAPAFLRLAHDHLTYDAHDPEVRAARDAAVARLDGFLTVTEQDATAYRARLPRPPRLVRCLPNVVPAPAVEPSDGTSRIVVAVGRLVPAKRFDLLIRAFAKMSAERPDWSLRIYGRGPDRARLRALVERLGLSDRAFLMGPHPTTETEWAKAAIGVSASDAESFGLTIVDAMHCGVPVISTDCPVGPRELITHGVDGLLVPVGDEEALATALTALAGDPARRADLGTAARATARHYTPDRIAERFERIVQELRPELLPPPPEPLPTADAKAAPAPALALRRTAARIVRPLRRKPEPPAPAPAPTPAAPAPLKPLRPRATARATPDGGLAVRLPRAGLGGERLTLVALLRGTDGTGPGERVELPLPRPESGKGPYTATLDRATVPLAEGRWDFYLERADDRTRARVRSTLVEQARLLNLSLASDASQVTAWVPYTTAAGSLTLRAWHRPAHAELDGIHVGTDSLTVAATLHGAAGPLPAHGPVTLVAVSPLDSAYDIELPAAVQDARRVRAALPYPLLLGRRGTAHDVWPLRLRLAPGGPLVPLGRLAGDSVDRRRTDVHPARTLEHAIRGPVAVRPVFDPENDLTLDVRDVTQATM</sequence>
<evidence type="ECO:0000313" key="5">
    <source>
        <dbReference type="EMBL" id="ARZ69478.1"/>
    </source>
</evidence>
<evidence type="ECO:0000313" key="6">
    <source>
        <dbReference type="Proteomes" id="UP000195755"/>
    </source>
</evidence>
<evidence type="ECO:0000259" key="4">
    <source>
        <dbReference type="Pfam" id="PF00534"/>
    </source>
</evidence>
<dbReference type="RefSeq" id="WP_087927582.1">
    <property type="nucleotide sequence ID" value="NZ_CP021744.1"/>
</dbReference>
<feature type="compositionally biased region" description="Pro residues" evidence="3">
    <location>
        <begin position="432"/>
        <end position="449"/>
    </location>
</feature>
<dbReference type="Gene3D" id="3.40.50.2000">
    <property type="entry name" value="Glycogen Phosphorylase B"/>
    <property type="match status" value="2"/>
</dbReference>
<name>A0A1Z2L5D5_9ACTN</name>
<dbReference type="OrthoDB" id="570545at2"/>
<dbReference type="AlphaFoldDB" id="A0A1Z2L5D5"/>
<dbReference type="InterPro" id="IPR001296">
    <property type="entry name" value="Glyco_trans_1"/>
</dbReference>
<feature type="domain" description="Glycosyl transferase family 1" evidence="4">
    <location>
        <begin position="206"/>
        <end position="367"/>
    </location>
</feature>
<evidence type="ECO:0000256" key="3">
    <source>
        <dbReference type="SAM" id="MobiDB-lite"/>
    </source>
</evidence>
<organism evidence="5 6">
    <name type="scientific">Streptomyces albireticuli</name>
    <dbReference type="NCBI Taxonomy" id="1940"/>
    <lineage>
        <taxon>Bacteria</taxon>
        <taxon>Bacillati</taxon>
        <taxon>Actinomycetota</taxon>
        <taxon>Actinomycetes</taxon>
        <taxon>Kitasatosporales</taxon>
        <taxon>Streptomycetaceae</taxon>
        <taxon>Streptomyces</taxon>
    </lineage>
</organism>
<dbReference type="Pfam" id="PF00534">
    <property type="entry name" value="Glycos_transf_1"/>
    <property type="match status" value="1"/>
</dbReference>
<feature type="region of interest" description="Disordered" evidence="3">
    <location>
        <begin position="426"/>
        <end position="468"/>
    </location>
</feature>
<keyword evidence="2" id="KW-0808">Transferase</keyword>
<evidence type="ECO:0000256" key="1">
    <source>
        <dbReference type="ARBA" id="ARBA00021292"/>
    </source>
</evidence>
<feature type="region of interest" description="Disordered" evidence="3">
    <location>
        <begin position="486"/>
        <end position="512"/>
    </location>
</feature>
<dbReference type="EMBL" id="CP021744">
    <property type="protein sequence ID" value="ARZ69478.1"/>
    <property type="molecule type" value="Genomic_DNA"/>
</dbReference>